<evidence type="ECO:0000259" key="2">
    <source>
        <dbReference type="Pfam" id="PF08595"/>
    </source>
</evidence>
<dbReference type="PANTHER" id="PTHR28232">
    <property type="entry name" value="TRANSCRIPTIONAL REGULATORY PROTEIN RXT2"/>
    <property type="match status" value="1"/>
</dbReference>
<reference evidence="4" key="1">
    <citation type="journal article" date="2017" name="Genome Announc.">
        <title>Genome sequences of Cyberlindnera fabianii 65, Pichia kudriavzevii 129, and Saccharomyces cerevisiae 131 isolated from fermented masau fruits in Zimbabwe.</title>
        <authorList>
            <person name="van Rijswijck I.M.H."/>
            <person name="Derks M.F.L."/>
            <person name="Abee T."/>
            <person name="de Ridder D."/>
            <person name="Smid E.J."/>
        </authorList>
    </citation>
    <scope>NUCLEOTIDE SEQUENCE [LARGE SCALE GENOMIC DNA]</scope>
    <source>
        <strain evidence="4">65</strain>
    </source>
</reference>
<dbReference type="GO" id="GO:0033698">
    <property type="term" value="C:Rpd3L complex"/>
    <property type="evidence" value="ECO:0007669"/>
    <property type="project" value="TreeGrafter"/>
</dbReference>
<feature type="region of interest" description="Disordered" evidence="1">
    <location>
        <begin position="178"/>
        <end position="199"/>
    </location>
</feature>
<organism evidence="3 4">
    <name type="scientific">Cyberlindnera fabianii</name>
    <name type="common">Yeast</name>
    <name type="synonym">Hansenula fabianii</name>
    <dbReference type="NCBI Taxonomy" id="36022"/>
    <lineage>
        <taxon>Eukaryota</taxon>
        <taxon>Fungi</taxon>
        <taxon>Dikarya</taxon>
        <taxon>Ascomycota</taxon>
        <taxon>Saccharomycotina</taxon>
        <taxon>Saccharomycetes</taxon>
        <taxon>Phaffomycetales</taxon>
        <taxon>Phaffomycetaceae</taxon>
        <taxon>Cyberlindnera</taxon>
    </lineage>
</organism>
<feature type="domain" description="Transcriptional regulatory protein RXT2 N-terminal" evidence="2">
    <location>
        <begin position="28"/>
        <end position="160"/>
    </location>
</feature>
<comment type="caution">
    <text evidence="3">The sequence shown here is derived from an EMBL/GenBank/DDBJ whole genome shotgun (WGS) entry which is preliminary data.</text>
</comment>
<keyword evidence="4" id="KW-1185">Reference proteome</keyword>
<evidence type="ECO:0000313" key="3">
    <source>
        <dbReference type="EMBL" id="ONH69402.1"/>
    </source>
</evidence>
<sequence length="326" mass="37024">MATELTRQEAGELVKYIVDEGAINGETSNRGNKLKFGAQLVHRERIDGINNDIEEVEPVEYNRSTRTVFKRRKLDVYNYDDPDYEQQSDEDNENPYYDIDLEEILRPISHPSELSKRDVISRTYTSNFLKHYAQQSIEIIEKEQESVNAISGFLDLLLGEDSQLLLEDGLELEDYNHIEPKTEEEKETTPEKRVTRKTANDEADPFFALPGFKVDPDAGLDPLLAEEARQCALLAKQRSTEFIQSLTTIRNNLVRAQTIKEKLYAWGREMNGDPDESDLYVAEKEAAAKAAQAEKEAKGIDTSSNSSKDGTATPQSTRRGRRRGAQ</sequence>
<dbReference type="Pfam" id="PF08595">
    <property type="entry name" value="RXT2_N"/>
    <property type="match status" value="1"/>
</dbReference>
<feature type="region of interest" description="Disordered" evidence="1">
    <location>
        <begin position="283"/>
        <end position="326"/>
    </location>
</feature>
<feature type="compositionally biased region" description="Basic and acidic residues" evidence="1">
    <location>
        <begin position="178"/>
        <end position="193"/>
    </location>
</feature>
<protein>
    <submittedName>
        <fullName evidence="3">Transcriptional regulatory protein RXT2</fullName>
    </submittedName>
</protein>
<feature type="compositionally biased region" description="Polar residues" evidence="1">
    <location>
        <begin position="301"/>
        <end position="317"/>
    </location>
</feature>
<feature type="compositionally biased region" description="Basic and acidic residues" evidence="1">
    <location>
        <begin position="283"/>
        <end position="299"/>
    </location>
</feature>
<name>A0A1V2LC17_CYBFA</name>
<evidence type="ECO:0000256" key="1">
    <source>
        <dbReference type="SAM" id="MobiDB-lite"/>
    </source>
</evidence>
<dbReference type="STRING" id="36022.A0A1V2LC17"/>
<dbReference type="AlphaFoldDB" id="A0A1V2LC17"/>
<dbReference type="VEuPathDB" id="FungiDB:BON22_0394"/>
<dbReference type="Proteomes" id="UP000189513">
    <property type="component" value="Unassembled WGS sequence"/>
</dbReference>
<gene>
    <name evidence="3" type="ORF">BON22_0394</name>
</gene>
<dbReference type="EMBL" id="MPUK01000001">
    <property type="protein sequence ID" value="ONH69402.1"/>
    <property type="molecule type" value="Genomic_DNA"/>
</dbReference>
<dbReference type="PANTHER" id="PTHR28232:SF1">
    <property type="entry name" value="TRANSCRIPTIONAL REGULATORY PROTEIN RXT2"/>
    <property type="match status" value="1"/>
</dbReference>
<accession>A0A1V2LC17</accession>
<dbReference type="InterPro" id="IPR013904">
    <property type="entry name" value="RXT2_N"/>
</dbReference>
<proteinExistence type="predicted"/>
<dbReference type="OMA" id="MNGDPDE"/>
<evidence type="ECO:0000313" key="4">
    <source>
        <dbReference type="Proteomes" id="UP000189513"/>
    </source>
</evidence>
<dbReference type="InterPro" id="IPR039602">
    <property type="entry name" value="Rxt2"/>
</dbReference>
<dbReference type="GO" id="GO:0005829">
    <property type="term" value="C:cytosol"/>
    <property type="evidence" value="ECO:0007669"/>
    <property type="project" value="TreeGrafter"/>
</dbReference>